<comment type="subcellular location">
    <subcellularLocation>
        <location evidence="1">Nucleus</location>
    </subcellularLocation>
</comment>
<dbReference type="InterPro" id="IPR007219">
    <property type="entry name" value="XnlR_reg_dom"/>
</dbReference>
<dbReference type="PANTHER" id="PTHR47338:SF29">
    <property type="entry name" value="ZN(2)-C6 FUNGAL-TYPE DOMAIN-CONTAINING PROTEIN"/>
    <property type="match status" value="1"/>
</dbReference>
<evidence type="ECO:0000256" key="1">
    <source>
        <dbReference type="ARBA" id="ARBA00004123"/>
    </source>
</evidence>
<dbReference type="PANTHER" id="PTHR47338">
    <property type="entry name" value="ZN(II)2CYS6 TRANSCRIPTION FACTOR (EUROFUNG)-RELATED"/>
    <property type="match status" value="1"/>
</dbReference>
<keyword evidence="9" id="KW-1185">Reference proteome</keyword>
<dbReference type="AlphaFoldDB" id="A0AAD4MC91"/>
<evidence type="ECO:0000313" key="9">
    <source>
        <dbReference type="Proteomes" id="UP001203297"/>
    </source>
</evidence>
<dbReference type="InterPro" id="IPR050815">
    <property type="entry name" value="TF_fung"/>
</dbReference>
<evidence type="ECO:0000313" key="8">
    <source>
        <dbReference type="EMBL" id="KAI0307712.1"/>
    </source>
</evidence>
<dbReference type="GO" id="GO:0005634">
    <property type="term" value="C:nucleus"/>
    <property type="evidence" value="ECO:0007669"/>
    <property type="project" value="UniProtKB-SubCell"/>
</dbReference>
<accession>A0AAD4MC91</accession>
<dbReference type="Pfam" id="PF04082">
    <property type="entry name" value="Fungal_trans"/>
    <property type="match status" value="1"/>
</dbReference>
<dbReference type="GO" id="GO:0003677">
    <property type="term" value="F:DNA binding"/>
    <property type="evidence" value="ECO:0007669"/>
    <property type="project" value="InterPro"/>
</dbReference>
<evidence type="ECO:0000256" key="5">
    <source>
        <dbReference type="ARBA" id="ARBA00023242"/>
    </source>
</evidence>
<evidence type="ECO:0000256" key="6">
    <source>
        <dbReference type="SAM" id="MobiDB-lite"/>
    </source>
</evidence>
<gene>
    <name evidence="8" type="ORF">B0F90DRAFT_1676459</name>
</gene>
<dbReference type="GO" id="GO:0008270">
    <property type="term" value="F:zinc ion binding"/>
    <property type="evidence" value="ECO:0007669"/>
    <property type="project" value="InterPro"/>
</dbReference>
<dbReference type="GO" id="GO:0000981">
    <property type="term" value="F:DNA-binding transcription factor activity, RNA polymerase II-specific"/>
    <property type="evidence" value="ECO:0007669"/>
    <property type="project" value="InterPro"/>
</dbReference>
<name>A0AAD4MC91_9AGAM</name>
<sequence>MPKIPTAKQDSASTSGPMGSAGHPNVLKRNQACHQCRRRKLVGLSFLPGSAGAQEAPKNRYEKLENRINELEAMLKDQSSPGASKSSQSSLSPPPAHSPTLQAYSGATISTPPSAFHSPNLGVPQTYQPSSVNVNFTGLSASPKSFISSVENHPELVAIPTAASEVQSAAASFLSPGLGYDVFWPGWPRDLPSPGLVRHLVEAFFGFHPHAGRLFHVSTFVSALNLPPTHPNFPSRALLHAICAVGSLYTMAVFPTPPPDKSMAAGRSEGAGIRGESFNHSPLPDEIFGNRYKQKDHIDSFAEKHAKLARQTAEEQLWAGKKLIECVQALLIITWWYWCNARYAFMTIAQAIRASIPLGLNVSSPFFPISDSLRAPSLIPPPGDVVDDEVRRNTFWLLYAMERMGGCSNGWAQSLDDQDVSQLLPMKGLNFDLGALWSGSERQHALGNDILLLHPEDQVDSFSLYVKGSILLSRVKAYNLRFRAKRFTGDPACAYASSYAEVWEKDSDEARDGAADPRRTSGFIEIDHIASMFRQSFPHQLRNPIRDGSVDSHLYTACLMPHLCSWLRVRFQILEASRGVLDLIYAIRSTSFDVTLLDFFCAFCWFMAGRVLVRFWQAAQEANSDEQTLTLRAEVEYIIAALAKLGERVPLAHRYFLMLNEVSAKTCGVNPL</sequence>
<dbReference type="Proteomes" id="UP001203297">
    <property type="component" value="Unassembled WGS sequence"/>
</dbReference>
<feature type="region of interest" description="Disordered" evidence="6">
    <location>
        <begin position="44"/>
        <end position="109"/>
    </location>
</feature>
<evidence type="ECO:0000256" key="4">
    <source>
        <dbReference type="ARBA" id="ARBA00023163"/>
    </source>
</evidence>
<feature type="compositionally biased region" description="Polar residues" evidence="6">
    <location>
        <begin position="100"/>
        <end position="109"/>
    </location>
</feature>
<keyword evidence="2" id="KW-0479">Metal-binding</keyword>
<reference evidence="8" key="1">
    <citation type="journal article" date="2022" name="New Phytol.">
        <title>Evolutionary transition to the ectomycorrhizal habit in the genomes of a hyperdiverse lineage of mushroom-forming fungi.</title>
        <authorList>
            <person name="Looney B."/>
            <person name="Miyauchi S."/>
            <person name="Morin E."/>
            <person name="Drula E."/>
            <person name="Courty P.E."/>
            <person name="Kohler A."/>
            <person name="Kuo A."/>
            <person name="LaButti K."/>
            <person name="Pangilinan J."/>
            <person name="Lipzen A."/>
            <person name="Riley R."/>
            <person name="Andreopoulos W."/>
            <person name="He G."/>
            <person name="Johnson J."/>
            <person name="Nolan M."/>
            <person name="Tritt A."/>
            <person name="Barry K.W."/>
            <person name="Grigoriev I.V."/>
            <person name="Nagy L.G."/>
            <person name="Hibbett D."/>
            <person name="Henrissat B."/>
            <person name="Matheny P.B."/>
            <person name="Labbe J."/>
            <person name="Martin F.M."/>
        </authorList>
    </citation>
    <scope>NUCLEOTIDE SEQUENCE</scope>
    <source>
        <strain evidence="8">BPL690</strain>
    </source>
</reference>
<proteinExistence type="predicted"/>
<dbReference type="GO" id="GO:0006351">
    <property type="term" value="P:DNA-templated transcription"/>
    <property type="evidence" value="ECO:0007669"/>
    <property type="project" value="InterPro"/>
</dbReference>
<evidence type="ECO:0000256" key="2">
    <source>
        <dbReference type="ARBA" id="ARBA00022723"/>
    </source>
</evidence>
<comment type="caution">
    <text evidence="8">The sequence shown here is derived from an EMBL/GenBank/DDBJ whole genome shotgun (WGS) entry which is preliminary data.</text>
</comment>
<feature type="compositionally biased region" description="Low complexity" evidence="6">
    <location>
        <begin position="79"/>
        <end position="91"/>
    </location>
</feature>
<protein>
    <recommendedName>
        <fullName evidence="7">Xylanolytic transcriptional activator regulatory domain-containing protein</fullName>
    </recommendedName>
</protein>
<evidence type="ECO:0000256" key="3">
    <source>
        <dbReference type="ARBA" id="ARBA00023015"/>
    </source>
</evidence>
<feature type="compositionally biased region" description="Polar residues" evidence="6">
    <location>
        <begin position="8"/>
        <end position="17"/>
    </location>
</feature>
<keyword evidence="5" id="KW-0539">Nucleus</keyword>
<dbReference type="EMBL" id="WTXG01000001">
    <property type="protein sequence ID" value="KAI0307712.1"/>
    <property type="molecule type" value="Genomic_DNA"/>
</dbReference>
<evidence type="ECO:0000259" key="7">
    <source>
        <dbReference type="SMART" id="SM00906"/>
    </source>
</evidence>
<feature type="region of interest" description="Disordered" evidence="6">
    <location>
        <begin position="1"/>
        <end position="32"/>
    </location>
</feature>
<feature type="domain" description="Xylanolytic transcriptional activator regulatory" evidence="7">
    <location>
        <begin position="344"/>
        <end position="431"/>
    </location>
</feature>
<dbReference type="SMART" id="SM00906">
    <property type="entry name" value="Fungal_trans"/>
    <property type="match status" value="1"/>
</dbReference>
<dbReference type="CDD" id="cd12148">
    <property type="entry name" value="fungal_TF_MHR"/>
    <property type="match status" value="1"/>
</dbReference>
<organism evidence="8 9">
    <name type="scientific">Multifurca ochricompacta</name>
    <dbReference type="NCBI Taxonomy" id="376703"/>
    <lineage>
        <taxon>Eukaryota</taxon>
        <taxon>Fungi</taxon>
        <taxon>Dikarya</taxon>
        <taxon>Basidiomycota</taxon>
        <taxon>Agaricomycotina</taxon>
        <taxon>Agaricomycetes</taxon>
        <taxon>Russulales</taxon>
        <taxon>Russulaceae</taxon>
        <taxon>Multifurca</taxon>
    </lineage>
</organism>
<keyword evidence="3" id="KW-0805">Transcription regulation</keyword>
<feature type="compositionally biased region" description="Basic and acidic residues" evidence="6">
    <location>
        <begin position="57"/>
        <end position="75"/>
    </location>
</feature>
<keyword evidence="4" id="KW-0804">Transcription</keyword>